<keyword evidence="5 8" id="KW-0256">Endoplasmic reticulum</keyword>
<reference evidence="11" key="1">
    <citation type="journal article" date="2010" name="Nature">
        <title>The Amphimedon queenslandica genome and the evolution of animal complexity.</title>
        <authorList>
            <person name="Srivastava M."/>
            <person name="Simakov O."/>
            <person name="Chapman J."/>
            <person name="Fahey B."/>
            <person name="Gauthier M.E."/>
            <person name="Mitros T."/>
            <person name="Richards G.S."/>
            <person name="Conaco C."/>
            <person name="Dacre M."/>
            <person name="Hellsten U."/>
            <person name="Larroux C."/>
            <person name="Putnam N.H."/>
            <person name="Stanke M."/>
            <person name="Adamska M."/>
            <person name="Darling A."/>
            <person name="Degnan S.M."/>
            <person name="Oakley T.H."/>
            <person name="Plachetzki D.C."/>
            <person name="Zhai Y."/>
            <person name="Adamski M."/>
            <person name="Calcino A."/>
            <person name="Cummins S.F."/>
            <person name="Goodstein D.M."/>
            <person name="Harris C."/>
            <person name="Jackson D.J."/>
            <person name="Leys S.P."/>
            <person name="Shu S."/>
            <person name="Woodcroft B.J."/>
            <person name="Vervoort M."/>
            <person name="Kosik K.S."/>
            <person name="Manning G."/>
            <person name="Degnan B.M."/>
            <person name="Rokhsar D.S."/>
        </authorList>
    </citation>
    <scope>NUCLEOTIDE SEQUENCE [LARGE SCALE GENOMIC DNA]</scope>
</reference>
<evidence type="ECO:0000313" key="10">
    <source>
        <dbReference type="EnsemblMetazoa" id="XP_019853862.1"/>
    </source>
</evidence>
<comment type="similarity">
    <text evidence="8">Belongs to the glycosyltransferase 22 family.</text>
</comment>
<feature type="transmembrane region" description="Helical" evidence="8">
    <location>
        <begin position="401"/>
        <end position="423"/>
    </location>
</feature>
<organism evidence="10 11">
    <name type="scientific">Amphimedon queenslandica</name>
    <name type="common">Sponge</name>
    <dbReference type="NCBI Taxonomy" id="400682"/>
    <lineage>
        <taxon>Eukaryota</taxon>
        <taxon>Metazoa</taxon>
        <taxon>Porifera</taxon>
        <taxon>Demospongiae</taxon>
        <taxon>Heteroscleromorpha</taxon>
        <taxon>Haplosclerida</taxon>
        <taxon>Niphatidae</taxon>
        <taxon>Amphimedon</taxon>
    </lineage>
</organism>
<evidence type="ECO:0000256" key="4">
    <source>
        <dbReference type="ARBA" id="ARBA00022692"/>
    </source>
</evidence>
<keyword evidence="7 8" id="KW-0472">Membrane</keyword>
<dbReference type="EnsemblMetazoa" id="XM_019998305.1">
    <property type="protein sequence ID" value="XP_019853864.1"/>
    <property type="gene ID" value="LOC100635401"/>
</dbReference>
<dbReference type="InterPro" id="IPR005599">
    <property type="entry name" value="GPI_mannosylTrfase"/>
</dbReference>
<dbReference type="GO" id="GO:0006506">
    <property type="term" value="P:GPI anchor biosynthetic process"/>
    <property type="evidence" value="ECO:0007669"/>
    <property type="project" value="TreeGrafter"/>
</dbReference>
<comment type="subcellular location">
    <subcellularLocation>
        <location evidence="1 8">Endoplasmic reticulum membrane</location>
        <topology evidence="1 8">Multi-pass membrane protein</topology>
    </subcellularLocation>
</comment>
<feature type="transmembrane region" description="Helical" evidence="8">
    <location>
        <begin position="315"/>
        <end position="339"/>
    </location>
</feature>
<protein>
    <recommendedName>
        <fullName evidence="8">Mannosyltransferase</fullName>
        <ecNumber evidence="8">2.4.1.-</ecNumber>
    </recommendedName>
</protein>
<dbReference type="GO" id="GO:0005789">
    <property type="term" value="C:endoplasmic reticulum membrane"/>
    <property type="evidence" value="ECO:0007669"/>
    <property type="project" value="UniProtKB-SubCell"/>
</dbReference>
<feature type="transmembrane region" description="Helical" evidence="8">
    <location>
        <begin position="351"/>
        <end position="368"/>
    </location>
</feature>
<feature type="transmembrane region" description="Helical" evidence="8">
    <location>
        <begin position="95"/>
        <end position="115"/>
    </location>
</feature>
<feature type="transmembrane region" description="Helical" evidence="8">
    <location>
        <begin position="150"/>
        <end position="170"/>
    </location>
</feature>
<dbReference type="KEGG" id="aqu:100635401"/>
<feature type="transmembrane region" description="Helical" evidence="8">
    <location>
        <begin position="375"/>
        <end position="395"/>
    </location>
</feature>
<keyword evidence="4 8" id="KW-0812">Transmembrane</keyword>
<dbReference type="Proteomes" id="UP000007879">
    <property type="component" value="Unassembled WGS sequence"/>
</dbReference>
<evidence type="ECO:0000256" key="3">
    <source>
        <dbReference type="ARBA" id="ARBA00022679"/>
    </source>
</evidence>
<keyword evidence="11" id="KW-1185">Reference proteome</keyword>
<dbReference type="EnsemblMetazoa" id="XM_019998306.1">
    <property type="protein sequence ID" value="XP_019853865.1"/>
    <property type="gene ID" value="LOC100635401"/>
</dbReference>
<evidence type="ECO:0000256" key="1">
    <source>
        <dbReference type="ARBA" id="ARBA00004477"/>
    </source>
</evidence>
<evidence type="ECO:0000256" key="9">
    <source>
        <dbReference type="SAM" id="MobiDB-lite"/>
    </source>
</evidence>
<dbReference type="EnsemblMetazoa" id="XM_019998304.1">
    <property type="protein sequence ID" value="XP_019853863.1"/>
    <property type="gene ID" value="LOC100635401"/>
</dbReference>
<keyword evidence="6 8" id="KW-1133">Transmembrane helix</keyword>
<keyword evidence="2 8" id="KW-0328">Glycosyltransferase</keyword>
<evidence type="ECO:0000256" key="6">
    <source>
        <dbReference type="ARBA" id="ARBA00022989"/>
    </source>
</evidence>
<feature type="transmembrane region" description="Helical" evidence="8">
    <location>
        <begin position="212"/>
        <end position="243"/>
    </location>
</feature>
<sequence>MATDDGLRKRQVHSAPLSPPKQEEPPPPTQSYSRCSNTLLSLLILYRFINALLVQTRFVPDEYFQSIEVSYYMNYQRGHLTWEWRRGLRGYTHPFLFFLIYKILTITGTNSQWMISESPKIFQSLIAAASDWFIYKLTLIMFNCKETAKYALLCHIFSWFIFYCCTRTLSNTMESSLSPMILYYWIKALNTNDSISNKTMCDYTRTSLHTSLYLVLMALSVLVRPTGVILWAPFCLIHLIIIIRRGGGASGERGRRKWVEFRKTLIIMIIVIFLSLLWSILIDRFYYGKWVFVQYEFLKFNILEGRSSNFGTHPWHWYISQGFPAMLFSFLPLLVHGLYISSINSYNPLHSLSPLAAAVILLIVHSFIKHKEFRFVLPSLTLSIPYIGLSVSSLLNRNSKVIKVIVIILILINVPMSLYFSIIHQRGDVSVMKHLRQSVNSSSSVLFLLPCYSTPLYSYLHGDHQLQFLECLPDDGFPNIETEFYSSPLDWLLIHIKDPPTHIVFYDVLLSKIEEYLHNNSYVQEAKLFHTHFKDNDKTGQYILVYTS</sequence>
<dbReference type="EnsemblMetazoa" id="XM_019998303.1">
    <property type="protein sequence ID" value="XP_019853862.1"/>
    <property type="gene ID" value="LOC100635401"/>
</dbReference>
<proteinExistence type="inferred from homology"/>
<evidence type="ECO:0000256" key="5">
    <source>
        <dbReference type="ARBA" id="ARBA00022824"/>
    </source>
</evidence>
<dbReference type="PANTHER" id="PTHR22760">
    <property type="entry name" value="GLYCOSYLTRANSFERASE"/>
    <property type="match status" value="1"/>
</dbReference>
<feature type="region of interest" description="Disordered" evidence="9">
    <location>
        <begin position="1"/>
        <end position="32"/>
    </location>
</feature>
<evidence type="ECO:0000313" key="11">
    <source>
        <dbReference type="Proteomes" id="UP000007879"/>
    </source>
</evidence>
<keyword evidence="3" id="KW-0808">Transferase</keyword>
<dbReference type="GO" id="GO:0000026">
    <property type="term" value="F:alpha-1,2-mannosyltransferase activity"/>
    <property type="evidence" value="ECO:0007669"/>
    <property type="project" value="TreeGrafter"/>
</dbReference>
<gene>
    <name evidence="10" type="primary">100635401</name>
</gene>
<accession>A0AAN0JAS1</accession>
<reference evidence="10" key="2">
    <citation type="submission" date="2024-06" db="UniProtKB">
        <authorList>
            <consortium name="EnsemblMetazoa"/>
        </authorList>
    </citation>
    <scope>IDENTIFICATION</scope>
</reference>
<dbReference type="PANTHER" id="PTHR22760:SF4">
    <property type="entry name" value="GPI MANNOSYLTRANSFERASE 3"/>
    <property type="match status" value="1"/>
</dbReference>
<dbReference type="EC" id="2.4.1.-" evidence="8"/>
<dbReference type="AlphaFoldDB" id="A0AAN0JAS1"/>
<evidence type="ECO:0000256" key="2">
    <source>
        <dbReference type="ARBA" id="ARBA00022676"/>
    </source>
</evidence>
<evidence type="ECO:0000256" key="8">
    <source>
        <dbReference type="RuleBase" id="RU363075"/>
    </source>
</evidence>
<dbReference type="EnsemblMetazoa" id="XM_019998307.1">
    <property type="protein sequence ID" value="XP_019853866.1"/>
    <property type="gene ID" value="LOC100635401"/>
</dbReference>
<evidence type="ECO:0000256" key="7">
    <source>
        <dbReference type="ARBA" id="ARBA00023136"/>
    </source>
</evidence>
<name>A0AAN0JAS1_AMPQE</name>
<feature type="transmembrane region" description="Helical" evidence="8">
    <location>
        <begin position="121"/>
        <end position="138"/>
    </location>
</feature>
<dbReference type="EnsemblMetazoa" id="XM_019998308.1">
    <property type="protein sequence ID" value="XP_019853867.1"/>
    <property type="gene ID" value="LOC100635401"/>
</dbReference>
<feature type="transmembrane region" description="Helical" evidence="8">
    <location>
        <begin position="264"/>
        <end position="281"/>
    </location>
</feature>
<dbReference type="Pfam" id="PF03901">
    <property type="entry name" value="Glyco_transf_22"/>
    <property type="match status" value="1"/>
</dbReference>